<organism evidence="1 2">
    <name type="scientific">Labilibaculum filiforme</name>
    <dbReference type="NCBI Taxonomy" id="1940526"/>
    <lineage>
        <taxon>Bacteria</taxon>
        <taxon>Pseudomonadati</taxon>
        <taxon>Bacteroidota</taxon>
        <taxon>Bacteroidia</taxon>
        <taxon>Marinilabiliales</taxon>
        <taxon>Marinifilaceae</taxon>
        <taxon>Labilibaculum</taxon>
    </lineage>
</organism>
<evidence type="ECO:0000313" key="2">
    <source>
        <dbReference type="Proteomes" id="UP000233535"/>
    </source>
</evidence>
<sequence>MAPAKAWASREHLFLACFIEKRSNLLPLTTPLKAWASRKHLFLACFIEKRSNLLPFLNSKLKKNDSCNHTISKVRIRPTPNLSLICCLPKAKSTNTHALLQLSISLHYQINNSLYIFI</sequence>
<reference evidence="1 2" key="1">
    <citation type="journal article" date="2017" name="Front. Microbiol.">
        <title>Labilibaculum manganireducens gen. nov., sp. nov. and Labilibaculum filiforme sp. nov., Novel Bacteroidetes Isolated from Subsurface Sediments of the Baltic Sea.</title>
        <authorList>
            <person name="Vandieken V."/>
            <person name="Marshall I.P."/>
            <person name="Niemann H."/>
            <person name="Engelen B."/>
            <person name="Cypionka H."/>
        </authorList>
    </citation>
    <scope>NUCLEOTIDE SEQUENCE [LARGE SCALE GENOMIC DNA]</scope>
    <source>
        <strain evidence="1 2">59.16B</strain>
    </source>
</reference>
<dbReference type="AlphaFoldDB" id="A0A2N3I3E9"/>
<gene>
    <name evidence="1" type="ORF">BZG02_02985</name>
</gene>
<keyword evidence="2" id="KW-1185">Reference proteome</keyword>
<dbReference type="EMBL" id="MVDD01000002">
    <property type="protein sequence ID" value="PKQ64831.1"/>
    <property type="molecule type" value="Genomic_DNA"/>
</dbReference>
<name>A0A2N3I3E9_9BACT</name>
<comment type="caution">
    <text evidence="1">The sequence shown here is derived from an EMBL/GenBank/DDBJ whole genome shotgun (WGS) entry which is preliminary data.</text>
</comment>
<evidence type="ECO:0000313" key="1">
    <source>
        <dbReference type="EMBL" id="PKQ64831.1"/>
    </source>
</evidence>
<dbReference type="Proteomes" id="UP000233535">
    <property type="component" value="Unassembled WGS sequence"/>
</dbReference>
<protein>
    <submittedName>
        <fullName evidence="1">Uncharacterized protein</fullName>
    </submittedName>
</protein>
<proteinExistence type="predicted"/>
<accession>A0A2N3I3E9</accession>